<feature type="region of interest" description="Disordered" evidence="1">
    <location>
        <begin position="24"/>
        <end position="106"/>
    </location>
</feature>
<feature type="compositionally biased region" description="Polar residues" evidence="1">
    <location>
        <begin position="89"/>
        <end position="106"/>
    </location>
</feature>
<reference evidence="2 3" key="1">
    <citation type="submission" date="2017-11" db="EMBL/GenBank/DDBJ databases">
        <title>De novo assembly and phasing of dikaryotic genomes from two isolates of Puccinia coronata f. sp. avenae, the causal agent of oat crown rust.</title>
        <authorList>
            <person name="Miller M.E."/>
            <person name="Zhang Y."/>
            <person name="Omidvar V."/>
            <person name="Sperschneider J."/>
            <person name="Schwessinger B."/>
            <person name="Raley C."/>
            <person name="Palmer J.M."/>
            <person name="Garnica D."/>
            <person name="Upadhyaya N."/>
            <person name="Rathjen J."/>
            <person name="Taylor J.M."/>
            <person name="Park R.F."/>
            <person name="Dodds P.N."/>
            <person name="Hirsch C.D."/>
            <person name="Kianian S.F."/>
            <person name="Figueroa M."/>
        </authorList>
    </citation>
    <scope>NUCLEOTIDE SEQUENCE [LARGE SCALE GENOMIC DNA]</scope>
    <source>
        <strain evidence="2">12NC29</strain>
    </source>
</reference>
<dbReference type="EMBL" id="PGCJ01000016">
    <property type="protein sequence ID" value="PLW56840.1"/>
    <property type="molecule type" value="Genomic_DNA"/>
</dbReference>
<name>A0A2N5W3S9_9BASI</name>
<accession>A0A2N5W3S9</accession>
<dbReference type="Proteomes" id="UP000235388">
    <property type="component" value="Unassembled WGS sequence"/>
</dbReference>
<evidence type="ECO:0000313" key="3">
    <source>
        <dbReference type="Proteomes" id="UP000235388"/>
    </source>
</evidence>
<proteinExistence type="predicted"/>
<protein>
    <submittedName>
        <fullName evidence="2">Uncharacterized protein</fullName>
    </submittedName>
</protein>
<sequence length="106" mass="11027">MPPQVNSIAVATRRGLHLVSPNGVALQGQFTRPVPDVTFDQPPPPEISSTKPTVPGDGAPSDLTLIDSQPTLNSPSKRLKRSNSKSESDAASNAETRNPIASGSGD</sequence>
<evidence type="ECO:0000256" key="1">
    <source>
        <dbReference type="SAM" id="MobiDB-lite"/>
    </source>
</evidence>
<organism evidence="2 3">
    <name type="scientific">Puccinia coronata f. sp. avenae</name>
    <dbReference type="NCBI Taxonomy" id="200324"/>
    <lineage>
        <taxon>Eukaryota</taxon>
        <taxon>Fungi</taxon>
        <taxon>Dikarya</taxon>
        <taxon>Basidiomycota</taxon>
        <taxon>Pucciniomycotina</taxon>
        <taxon>Pucciniomycetes</taxon>
        <taxon>Pucciniales</taxon>
        <taxon>Pucciniaceae</taxon>
        <taxon>Puccinia</taxon>
    </lineage>
</organism>
<comment type="caution">
    <text evidence="2">The sequence shown here is derived from an EMBL/GenBank/DDBJ whole genome shotgun (WGS) entry which is preliminary data.</text>
</comment>
<evidence type="ECO:0000313" key="2">
    <source>
        <dbReference type="EMBL" id="PLW56840.1"/>
    </source>
</evidence>
<dbReference type="AlphaFoldDB" id="A0A2N5W3S9"/>
<feature type="compositionally biased region" description="Polar residues" evidence="1">
    <location>
        <begin position="66"/>
        <end position="76"/>
    </location>
</feature>
<gene>
    <name evidence="2" type="ORF">PCANC_01190</name>
</gene>
<keyword evidence="3" id="KW-1185">Reference proteome</keyword>